<name>A0AC61DC81_9FIRM</name>
<evidence type="ECO:0000313" key="1">
    <source>
        <dbReference type="EMBL" id="PHV70816.1"/>
    </source>
</evidence>
<sequence length="449" mass="49852">MKMKKQLSMFFTVALAMSMIGCGGQKAETNTKQAAPTETSKTETPKPASEEKVKLRLMSLSTDENQIKILENYIKKNLAAELPNVEIEFEPGGGGEDYSNKLKTYNASGDLPDVWYSEAGFATAVISAGNQLDYTQYITDDSFIKNFAIPEALKFSDGKIYALSAGADTYFTPRIFYHKDIFEQNGVAIPKTFDEFMAACKTLKEKGIVPMSIMGKGGWAPQLYMVQTMIQSEDPQVALDLLQNKTDFTNPVVLKAVKKIETMAKEGVFPEGVANLDYGPSLELFTSKKTAMFGGFSWETANLSADPNIGMFMWPTSNTQYATEDVTQFWGSPLNGYAVNSNSKNVEMAVKLAEYCVSQEALFYAEQGSKLNLQTNVKVGEQSELMKENIRLYENTKLKIPTIFLNAMDAKTGTEFGTIGGNLLTGAYTAEQYVEDFNSIWQENTWFKK</sequence>
<comment type="caution">
    <text evidence="1">The sequence shown here is derived from an EMBL/GenBank/DDBJ whole genome shotgun (WGS) entry which is preliminary data.</text>
</comment>
<dbReference type="EMBL" id="PEDL01000007">
    <property type="protein sequence ID" value="PHV70816.1"/>
    <property type="molecule type" value="Genomic_DNA"/>
</dbReference>
<proteinExistence type="predicted"/>
<accession>A0AC61DC81</accession>
<keyword evidence="2" id="KW-1185">Reference proteome</keyword>
<reference evidence="1" key="1">
    <citation type="submission" date="2017-10" db="EMBL/GenBank/DDBJ databases">
        <title>Genome sequence of cellulolytic Lachnospiraceae bacterium XHS1971 isolated from hotspring sediment.</title>
        <authorList>
            <person name="Vasudevan G."/>
            <person name="Joshi A.J."/>
            <person name="Hivarkar S."/>
            <person name="Lanjekar V.B."/>
            <person name="Dhakephalkar P.K."/>
            <person name="Dagar S."/>
        </authorList>
    </citation>
    <scope>NUCLEOTIDE SEQUENCE</scope>
    <source>
        <strain evidence="1">XHS1971</strain>
    </source>
</reference>
<evidence type="ECO:0000313" key="2">
    <source>
        <dbReference type="Proteomes" id="UP000224460"/>
    </source>
</evidence>
<gene>
    <name evidence="1" type="ORF">CS063_08600</name>
</gene>
<organism evidence="1 2">
    <name type="scientific">Sporanaerobium hydrogeniformans</name>
    <dbReference type="NCBI Taxonomy" id="3072179"/>
    <lineage>
        <taxon>Bacteria</taxon>
        <taxon>Bacillati</taxon>
        <taxon>Bacillota</taxon>
        <taxon>Clostridia</taxon>
        <taxon>Lachnospirales</taxon>
        <taxon>Lachnospiraceae</taxon>
        <taxon>Sporanaerobium</taxon>
    </lineage>
</organism>
<dbReference type="Proteomes" id="UP000224460">
    <property type="component" value="Unassembled WGS sequence"/>
</dbReference>
<protein>
    <submittedName>
        <fullName evidence="1">ABC transporter substrate-binding protein</fullName>
    </submittedName>
</protein>